<dbReference type="AlphaFoldDB" id="A0A9W6TBX2"/>
<name>A0A9W6TBX2_9STRA</name>
<dbReference type="Proteomes" id="UP001165083">
    <property type="component" value="Unassembled WGS sequence"/>
</dbReference>
<gene>
    <name evidence="1" type="ORF">Plil01_000124800</name>
</gene>
<proteinExistence type="predicted"/>
<comment type="caution">
    <text evidence="1">The sequence shown here is derived from an EMBL/GenBank/DDBJ whole genome shotgun (WGS) entry which is preliminary data.</text>
</comment>
<evidence type="ECO:0000313" key="2">
    <source>
        <dbReference type="Proteomes" id="UP001165083"/>
    </source>
</evidence>
<dbReference type="OrthoDB" id="71174at2759"/>
<protein>
    <submittedName>
        <fullName evidence="1">Unnamed protein product</fullName>
    </submittedName>
</protein>
<dbReference type="EMBL" id="BSXW01000041">
    <property type="protein sequence ID" value="GMF10444.1"/>
    <property type="molecule type" value="Genomic_DNA"/>
</dbReference>
<evidence type="ECO:0000313" key="1">
    <source>
        <dbReference type="EMBL" id="GMF10444.1"/>
    </source>
</evidence>
<organism evidence="1 2">
    <name type="scientific">Phytophthora lilii</name>
    <dbReference type="NCBI Taxonomy" id="2077276"/>
    <lineage>
        <taxon>Eukaryota</taxon>
        <taxon>Sar</taxon>
        <taxon>Stramenopiles</taxon>
        <taxon>Oomycota</taxon>
        <taxon>Peronosporomycetes</taxon>
        <taxon>Peronosporales</taxon>
        <taxon>Peronosporaceae</taxon>
        <taxon>Phytophthora</taxon>
    </lineage>
</organism>
<accession>A0A9W6TBX2</accession>
<sequence>MNSAPLSKTNHRSASVHPLRTIASGGFNDDVSSIDTSDIQSCLISVFESLNPQCEETKEDGVHVSIVRRFFLESGLVQAPQLLSADVDVVLAGVLAQAQSNRKNSIVRKDFNVAPQHASTPPIGWAKMKKQAPPTNLGSTGIDLKRFRFFNQDAFNEAVTLVGIRRFPRFDLLRVLQTVVALYLRPYMRQQHTLNLSSTSLRNKPLMVSRVSCTTTAGSPSQVCARAMKTILTGLALSLGHRLDNDIQPSKRISEGSVYCPPVSINGSHKREDVVYSMLEMNGVLNRELRPLGTICEFYSALHLPNASAASAISFVKNDLLGLSFDLVLNFAIDFEIIPSFMDRVSLKHLHTEVAGLIRSYFALHDKDPPSGADAETLKKVAFGMILARLAIEIFSSKLGYETPLQQITGLLQWLDNSPGREKIMRRSGIPLVIRFSRQLYAVKP</sequence>
<reference evidence="1" key="1">
    <citation type="submission" date="2023-04" db="EMBL/GenBank/DDBJ databases">
        <title>Phytophthora lilii NBRC 32176.</title>
        <authorList>
            <person name="Ichikawa N."/>
            <person name="Sato H."/>
            <person name="Tonouchi N."/>
        </authorList>
    </citation>
    <scope>NUCLEOTIDE SEQUENCE</scope>
    <source>
        <strain evidence="1">NBRC 32176</strain>
    </source>
</reference>
<keyword evidence="2" id="KW-1185">Reference proteome</keyword>